<sequence>MQKKKRNGFSLVELMVVIFILGLLATIVAINVLPAQDTASVTSARANIKQLEQAIELYRLDTNRYPGTNEGLAALKTPPASLGANTRFPPGGYFRGDLPNDPWGNPYQYVTPGPNGLPYAVYSLGADGAPGGTELNADIYANE</sequence>
<evidence type="ECO:0000256" key="7">
    <source>
        <dbReference type="ARBA" id="ARBA00022692"/>
    </source>
</evidence>
<protein>
    <recommendedName>
        <fullName evidence="3">Type II secretion system core protein G</fullName>
    </recommendedName>
</protein>
<dbReference type="Pfam" id="PF08334">
    <property type="entry name" value="T2SSG"/>
    <property type="match status" value="1"/>
</dbReference>
<dbReference type="GO" id="GO:0015627">
    <property type="term" value="C:type II protein secretion system complex"/>
    <property type="evidence" value="ECO:0007669"/>
    <property type="project" value="InterPro"/>
</dbReference>
<dbReference type="InterPro" id="IPR010054">
    <property type="entry name" value="Type2_sec_GspG"/>
</dbReference>
<evidence type="ECO:0000259" key="11">
    <source>
        <dbReference type="Pfam" id="PF08334"/>
    </source>
</evidence>
<dbReference type="Gene3D" id="3.30.700.10">
    <property type="entry name" value="Glycoprotein, Type 4 Pilin"/>
    <property type="match status" value="1"/>
</dbReference>
<evidence type="ECO:0000256" key="8">
    <source>
        <dbReference type="ARBA" id="ARBA00022989"/>
    </source>
</evidence>
<evidence type="ECO:0000256" key="3">
    <source>
        <dbReference type="ARBA" id="ARBA00020042"/>
    </source>
</evidence>
<dbReference type="EMBL" id="CP136594">
    <property type="protein sequence ID" value="WOE75841.1"/>
    <property type="molecule type" value="Genomic_DNA"/>
</dbReference>
<keyword evidence="4" id="KW-1003">Cell membrane</keyword>
<keyword evidence="5" id="KW-0488">Methylation</keyword>
<keyword evidence="6" id="KW-0997">Cell inner membrane</keyword>
<evidence type="ECO:0000256" key="10">
    <source>
        <dbReference type="SAM" id="Phobius"/>
    </source>
</evidence>
<dbReference type="NCBIfam" id="TIGR02532">
    <property type="entry name" value="IV_pilin_GFxxxE"/>
    <property type="match status" value="1"/>
</dbReference>
<evidence type="ECO:0000256" key="1">
    <source>
        <dbReference type="ARBA" id="ARBA00004377"/>
    </source>
</evidence>
<dbReference type="GO" id="GO:0005886">
    <property type="term" value="C:plasma membrane"/>
    <property type="evidence" value="ECO:0007669"/>
    <property type="project" value="UniProtKB-SubCell"/>
</dbReference>
<keyword evidence="13" id="KW-1185">Reference proteome</keyword>
<evidence type="ECO:0000313" key="12">
    <source>
        <dbReference type="EMBL" id="WOE75841.1"/>
    </source>
</evidence>
<proteinExistence type="inferred from homology"/>
<dbReference type="SUPFAM" id="SSF54523">
    <property type="entry name" value="Pili subunits"/>
    <property type="match status" value="1"/>
</dbReference>
<accession>A0AA97F8F4</accession>
<dbReference type="AlphaFoldDB" id="A0AA97F8F4"/>
<dbReference type="KEGG" id="acoa:RB602_03765"/>
<keyword evidence="9 10" id="KW-0472">Membrane</keyword>
<evidence type="ECO:0000256" key="4">
    <source>
        <dbReference type="ARBA" id="ARBA00022475"/>
    </source>
</evidence>
<gene>
    <name evidence="12" type="primary">gspG</name>
    <name evidence="12" type="ORF">RB602_03765</name>
</gene>
<keyword evidence="8 10" id="KW-1133">Transmembrane helix</keyword>
<comment type="similarity">
    <text evidence="2">Belongs to the GSP G family.</text>
</comment>
<name>A0AA97F8F4_9SPHN</name>
<evidence type="ECO:0000256" key="9">
    <source>
        <dbReference type="ARBA" id="ARBA00023136"/>
    </source>
</evidence>
<dbReference type="Pfam" id="PF07963">
    <property type="entry name" value="N_methyl"/>
    <property type="match status" value="1"/>
</dbReference>
<evidence type="ECO:0000256" key="2">
    <source>
        <dbReference type="ARBA" id="ARBA00009984"/>
    </source>
</evidence>
<organism evidence="12 13">
    <name type="scientific">Alterisphingorhabdus coralli</name>
    <dbReference type="NCBI Taxonomy" id="3071408"/>
    <lineage>
        <taxon>Bacteria</taxon>
        <taxon>Pseudomonadati</taxon>
        <taxon>Pseudomonadota</taxon>
        <taxon>Alphaproteobacteria</taxon>
        <taxon>Sphingomonadales</taxon>
        <taxon>Sphingomonadaceae</taxon>
        <taxon>Alterisphingorhabdus (ex Yan et al. 2024)</taxon>
    </lineage>
</organism>
<dbReference type="InterPro" id="IPR000983">
    <property type="entry name" value="Bac_GSPG_pilin"/>
</dbReference>
<comment type="subcellular location">
    <subcellularLocation>
        <location evidence="1">Cell inner membrane</location>
        <topology evidence="1">Single-pass membrane protein</topology>
    </subcellularLocation>
</comment>
<keyword evidence="7 10" id="KW-0812">Transmembrane</keyword>
<dbReference type="InterPro" id="IPR012902">
    <property type="entry name" value="N_methyl_site"/>
</dbReference>
<dbReference type="PRINTS" id="PR00813">
    <property type="entry name" value="BCTERIALGSPG"/>
</dbReference>
<evidence type="ECO:0000256" key="5">
    <source>
        <dbReference type="ARBA" id="ARBA00022481"/>
    </source>
</evidence>
<dbReference type="Proteomes" id="UP001302429">
    <property type="component" value="Chromosome"/>
</dbReference>
<feature type="transmembrane region" description="Helical" evidence="10">
    <location>
        <begin position="12"/>
        <end position="33"/>
    </location>
</feature>
<feature type="domain" description="Type II secretion system protein GspG C-terminal" evidence="11">
    <location>
        <begin position="31"/>
        <end position="140"/>
    </location>
</feature>
<dbReference type="PANTHER" id="PTHR30093:SF44">
    <property type="entry name" value="TYPE II SECRETION SYSTEM CORE PROTEIN G"/>
    <property type="match status" value="1"/>
</dbReference>
<dbReference type="RefSeq" id="WP_317083082.1">
    <property type="nucleotide sequence ID" value="NZ_CP136594.1"/>
</dbReference>
<reference evidence="12 13" key="1">
    <citation type="submission" date="2023-10" db="EMBL/GenBank/DDBJ databases">
        <title>Complete genome sequence of a Sphingomonadaceae bacterium.</title>
        <authorList>
            <person name="Yan C."/>
        </authorList>
    </citation>
    <scope>NUCLEOTIDE SEQUENCE [LARGE SCALE GENOMIC DNA]</scope>
    <source>
        <strain evidence="12 13">SCSIO 66989</strain>
    </source>
</reference>
<dbReference type="PANTHER" id="PTHR30093">
    <property type="entry name" value="GENERAL SECRETION PATHWAY PROTEIN G"/>
    <property type="match status" value="1"/>
</dbReference>
<dbReference type="InterPro" id="IPR045584">
    <property type="entry name" value="Pilin-like"/>
</dbReference>
<dbReference type="NCBIfam" id="TIGR01710">
    <property type="entry name" value="typeII_sec_gspG"/>
    <property type="match status" value="1"/>
</dbReference>
<evidence type="ECO:0000313" key="13">
    <source>
        <dbReference type="Proteomes" id="UP001302429"/>
    </source>
</evidence>
<evidence type="ECO:0000256" key="6">
    <source>
        <dbReference type="ARBA" id="ARBA00022519"/>
    </source>
</evidence>
<dbReference type="GO" id="GO:0015628">
    <property type="term" value="P:protein secretion by the type II secretion system"/>
    <property type="evidence" value="ECO:0007669"/>
    <property type="project" value="InterPro"/>
</dbReference>
<dbReference type="InterPro" id="IPR013545">
    <property type="entry name" value="T2SS_protein-GspG_C"/>
</dbReference>